<gene>
    <name evidence="2" type="ordered locus">SVI_1758</name>
</gene>
<dbReference type="Proteomes" id="UP000002350">
    <property type="component" value="Chromosome"/>
</dbReference>
<evidence type="ECO:0008006" key="4">
    <source>
        <dbReference type="Google" id="ProtNLM"/>
    </source>
</evidence>
<feature type="transmembrane region" description="Helical" evidence="1">
    <location>
        <begin position="51"/>
        <end position="76"/>
    </location>
</feature>
<dbReference type="RefSeq" id="WP_013051036.1">
    <property type="nucleotide sequence ID" value="NC_014012.1"/>
</dbReference>
<accession>D4ZJ80</accession>
<dbReference type="eggNOG" id="ENOG5033C58">
    <property type="taxonomic scope" value="Bacteria"/>
</dbReference>
<proteinExistence type="predicted"/>
<organism evidence="2 3">
    <name type="scientific">Shewanella violacea (strain JCM 10179 / CIP 106290 / LMG 19151 / DSS12)</name>
    <dbReference type="NCBI Taxonomy" id="637905"/>
    <lineage>
        <taxon>Bacteria</taxon>
        <taxon>Pseudomonadati</taxon>
        <taxon>Pseudomonadota</taxon>
        <taxon>Gammaproteobacteria</taxon>
        <taxon>Alteromonadales</taxon>
        <taxon>Shewanellaceae</taxon>
        <taxon>Shewanella</taxon>
    </lineage>
</organism>
<dbReference type="KEGG" id="svo:SVI_1758"/>
<sequence length="154" mass="17158">MIIEILQLSSCLALGLLVGSLLTEAMILVPHWRTMEPKEFLSLHHTLGPRLFMYFAPLTILATIIPVLSGVMPLILGTSSHWISRVPAIITLIMLAIYFGYFKGANESFKSGTVGVEGLAEELKKWAKWHWIRVILGIVAFFTSLLVILTIPNQ</sequence>
<protein>
    <recommendedName>
        <fullName evidence="4">Integral membrane protein</fullName>
    </recommendedName>
</protein>
<feature type="transmembrane region" description="Helical" evidence="1">
    <location>
        <begin position="6"/>
        <end position="30"/>
    </location>
</feature>
<reference evidence="3" key="1">
    <citation type="journal article" date="2010" name="Mol. Biosyst.">
        <title>Complete genome sequence and comparative analysis of Shewanella violacea, a psychrophilic and piezophilic bacterium from deep sea floor sediments.</title>
        <authorList>
            <person name="Aono E."/>
            <person name="Baba T."/>
            <person name="Ara T."/>
            <person name="Nishi T."/>
            <person name="Nakamichi T."/>
            <person name="Inamoto E."/>
            <person name="Toyonaga H."/>
            <person name="Hasegawa M."/>
            <person name="Takai Y."/>
            <person name="Okumura Y."/>
            <person name="Baba M."/>
            <person name="Tomita M."/>
            <person name="Kato C."/>
            <person name="Oshima T."/>
            <person name="Nakasone K."/>
            <person name="Mori H."/>
        </authorList>
    </citation>
    <scope>NUCLEOTIDE SEQUENCE [LARGE SCALE GENOMIC DNA]</scope>
    <source>
        <strain evidence="3">JCM 10179 / CIP 106290 / LMG 19151 / DSS12</strain>
    </source>
</reference>
<evidence type="ECO:0000256" key="1">
    <source>
        <dbReference type="SAM" id="Phobius"/>
    </source>
</evidence>
<evidence type="ECO:0000313" key="2">
    <source>
        <dbReference type="EMBL" id="BAJ01729.1"/>
    </source>
</evidence>
<keyword evidence="1" id="KW-0472">Membrane</keyword>
<dbReference type="EMBL" id="AP011177">
    <property type="protein sequence ID" value="BAJ01729.1"/>
    <property type="molecule type" value="Genomic_DNA"/>
</dbReference>
<feature type="transmembrane region" description="Helical" evidence="1">
    <location>
        <begin position="131"/>
        <end position="151"/>
    </location>
</feature>
<dbReference type="HOGENOM" id="CLU_142838_0_0_6"/>
<dbReference type="AlphaFoldDB" id="D4ZJ80"/>
<keyword evidence="1" id="KW-0812">Transmembrane</keyword>
<keyword evidence="3" id="KW-1185">Reference proteome</keyword>
<evidence type="ECO:0000313" key="3">
    <source>
        <dbReference type="Proteomes" id="UP000002350"/>
    </source>
</evidence>
<name>D4ZJ80_SHEVD</name>
<feature type="transmembrane region" description="Helical" evidence="1">
    <location>
        <begin position="82"/>
        <end position="101"/>
    </location>
</feature>
<keyword evidence="1" id="KW-1133">Transmembrane helix</keyword>
<dbReference type="OrthoDB" id="6399972at2"/>